<feature type="region of interest" description="Disordered" evidence="3">
    <location>
        <begin position="252"/>
        <end position="297"/>
    </location>
</feature>
<comment type="caution">
    <text evidence="7">The sequence shown here is derived from an EMBL/GenBank/DDBJ whole genome shotgun (WGS) entry which is preliminary data.</text>
</comment>
<dbReference type="RefSeq" id="WP_221861389.1">
    <property type="nucleotide sequence ID" value="NZ_JAIKTU010000009.1"/>
</dbReference>
<name>A0ABS7KZL4_CLOSR</name>
<dbReference type="InterPro" id="IPR036908">
    <property type="entry name" value="RlpA-like_sf"/>
</dbReference>
<feature type="compositionally biased region" description="Polar residues" evidence="3">
    <location>
        <begin position="252"/>
        <end position="265"/>
    </location>
</feature>
<dbReference type="PANTHER" id="PTHR39160:SF4">
    <property type="entry name" value="RESUSCITATION-PROMOTING FACTOR RPFB"/>
    <property type="match status" value="1"/>
</dbReference>
<feature type="coiled-coil region" evidence="2">
    <location>
        <begin position="27"/>
        <end position="75"/>
    </location>
</feature>
<feature type="domain" description="Peptidoglycan hydrolase PcsB coiled-coil" evidence="6">
    <location>
        <begin position="83"/>
        <end position="158"/>
    </location>
</feature>
<feature type="signal peptide" evidence="4">
    <location>
        <begin position="1"/>
        <end position="24"/>
    </location>
</feature>
<evidence type="ECO:0000259" key="6">
    <source>
        <dbReference type="Pfam" id="PF24568"/>
    </source>
</evidence>
<dbReference type="InterPro" id="IPR051933">
    <property type="entry name" value="Resuscitation_pf_RpfB"/>
</dbReference>
<feature type="compositionally biased region" description="Basic and acidic residues" evidence="3">
    <location>
        <begin position="268"/>
        <end position="277"/>
    </location>
</feature>
<dbReference type="Pfam" id="PF24568">
    <property type="entry name" value="CC_PcsB"/>
    <property type="match status" value="1"/>
</dbReference>
<evidence type="ECO:0000313" key="8">
    <source>
        <dbReference type="Proteomes" id="UP001299068"/>
    </source>
</evidence>
<gene>
    <name evidence="7" type="ORF">K5V21_11590</name>
</gene>
<dbReference type="PANTHER" id="PTHR39160">
    <property type="entry name" value="CELL WALL-BINDING PROTEIN YOCH"/>
    <property type="match status" value="1"/>
</dbReference>
<accession>A0ABS7KZL4</accession>
<evidence type="ECO:0008006" key="9">
    <source>
        <dbReference type="Google" id="ProtNLM"/>
    </source>
</evidence>
<dbReference type="Gene3D" id="6.10.250.3150">
    <property type="match status" value="1"/>
</dbReference>
<dbReference type="Pfam" id="PF06725">
    <property type="entry name" value="3D"/>
    <property type="match status" value="1"/>
</dbReference>
<feature type="compositionally biased region" description="Low complexity" evidence="3">
    <location>
        <begin position="278"/>
        <end position="296"/>
    </location>
</feature>
<evidence type="ECO:0000256" key="4">
    <source>
        <dbReference type="SAM" id="SignalP"/>
    </source>
</evidence>
<keyword evidence="8" id="KW-1185">Reference proteome</keyword>
<evidence type="ECO:0000259" key="5">
    <source>
        <dbReference type="Pfam" id="PF06725"/>
    </source>
</evidence>
<dbReference type="Proteomes" id="UP001299068">
    <property type="component" value="Unassembled WGS sequence"/>
</dbReference>
<proteinExistence type="predicted"/>
<protein>
    <recommendedName>
        <fullName evidence="9">Cell wall-binding protein YocH</fullName>
    </recommendedName>
</protein>
<dbReference type="InterPro" id="IPR057309">
    <property type="entry name" value="PcsB_CC"/>
</dbReference>
<evidence type="ECO:0000313" key="7">
    <source>
        <dbReference type="EMBL" id="MBY0756087.1"/>
    </source>
</evidence>
<evidence type="ECO:0000256" key="1">
    <source>
        <dbReference type="ARBA" id="ARBA00022729"/>
    </source>
</evidence>
<feature type="domain" description="3D" evidence="5">
    <location>
        <begin position="328"/>
        <end position="388"/>
    </location>
</feature>
<evidence type="ECO:0000256" key="3">
    <source>
        <dbReference type="SAM" id="MobiDB-lite"/>
    </source>
</evidence>
<keyword evidence="2" id="KW-0175">Coiled coil</keyword>
<sequence length="394" mass="42959">MRKILICFFTVLALTSSMVLPAFADNLDESKVKYNQISGEIKDLDNKIADLDSQVNALNAKIQNNKDKITSVEKEIDTTKLKIVSTEKQIEEGQAVLSDRLRAVYKSGSYSISSYIAFIFESNGLGDLLERLNAINKIVTADNDMITELKSNASALQNDMKSLTSKKEEIVKLNDENNNNLKTVIAKQDDLKASKAKFDAERSKVESVIIENEEKLIAYPINVIDSSSSSISDLQNAVSTLKELLPQLSTSSVKDKVNSYTSKGNSLIDKKKAEEKANNSSNNNNNSNNTKPNNTAGKKTLTMEATAYAGHNTTAMGIKPVRDPNGISSVAVDPSVIPLGSKVYVDGYGYAIASDTGGAIVGNKIDLFMNSEAECLQFGRRTVTVKIIAYPGEW</sequence>
<organism evidence="7 8">
    <name type="scientific">Clostridium sardiniense</name>
    <name type="common">Clostridium absonum</name>
    <dbReference type="NCBI Taxonomy" id="29369"/>
    <lineage>
        <taxon>Bacteria</taxon>
        <taxon>Bacillati</taxon>
        <taxon>Bacillota</taxon>
        <taxon>Clostridia</taxon>
        <taxon>Eubacteriales</taxon>
        <taxon>Clostridiaceae</taxon>
        <taxon>Clostridium</taxon>
    </lineage>
</organism>
<dbReference type="EMBL" id="JAIKTU010000009">
    <property type="protein sequence ID" value="MBY0756087.1"/>
    <property type="molecule type" value="Genomic_DNA"/>
</dbReference>
<dbReference type="SUPFAM" id="SSF50685">
    <property type="entry name" value="Barwin-like endoglucanases"/>
    <property type="match status" value="1"/>
</dbReference>
<reference evidence="7 8" key="1">
    <citation type="journal article" date="2021" name="Cell Host Microbe">
        <title>in vivo commensal control of Clostridioides difficile virulence.</title>
        <authorList>
            <person name="Girinathan B.P."/>
            <person name="Dibenedetto N."/>
            <person name="Worley J.N."/>
            <person name="Peltier J."/>
            <person name="Arrieta-Ortiz M.L."/>
            <person name="Rupa Christinal Immanuel S."/>
            <person name="Lavin R."/>
            <person name="Delaney M.L."/>
            <person name="Cummins C."/>
            <person name="Hoffmann M."/>
            <person name="Luo Y."/>
            <person name="Gonzalez-Escalona N."/>
            <person name="Allard M."/>
            <person name="Onderdonk A.B."/>
            <person name="Gerber G.K."/>
            <person name="Sonenshein A.L."/>
            <person name="Baliga N."/>
            <person name="Dupuy B."/>
            <person name="Bry L."/>
        </authorList>
    </citation>
    <scope>NUCLEOTIDE SEQUENCE [LARGE SCALE GENOMIC DNA]</scope>
    <source>
        <strain evidence="7 8">DSM 599</strain>
    </source>
</reference>
<dbReference type="CDD" id="cd22786">
    <property type="entry name" value="DPBB_YuiC-like"/>
    <property type="match status" value="1"/>
</dbReference>
<dbReference type="InterPro" id="IPR010611">
    <property type="entry name" value="3D_dom"/>
</dbReference>
<feature type="chain" id="PRO_5046938075" description="Cell wall-binding protein YocH" evidence="4">
    <location>
        <begin position="25"/>
        <end position="394"/>
    </location>
</feature>
<evidence type="ECO:0000256" key="2">
    <source>
        <dbReference type="SAM" id="Coils"/>
    </source>
</evidence>
<keyword evidence="1 4" id="KW-0732">Signal</keyword>
<feature type="coiled-coil region" evidence="2">
    <location>
        <begin position="146"/>
        <end position="173"/>
    </location>
</feature>
<dbReference type="SUPFAM" id="SSF57997">
    <property type="entry name" value="Tropomyosin"/>
    <property type="match status" value="1"/>
</dbReference>
<dbReference type="Gene3D" id="2.40.40.10">
    <property type="entry name" value="RlpA-like domain"/>
    <property type="match status" value="1"/>
</dbReference>